<organism evidence="1 2">
    <name type="scientific">Thermophilibacter gallinarum</name>
    <dbReference type="NCBI Taxonomy" id="2779357"/>
    <lineage>
        <taxon>Bacteria</taxon>
        <taxon>Bacillati</taxon>
        <taxon>Actinomycetota</taxon>
        <taxon>Coriobacteriia</taxon>
        <taxon>Coriobacteriales</taxon>
        <taxon>Atopobiaceae</taxon>
        <taxon>Thermophilibacter</taxon>
    </lineage>
</organism>
<evidence type="ECO:0000313" key="1">
    <source>
        <dbReference type="EMBL" id="MBE5023593.1"/>
    </source>
</evidence>
<dbReference type="SUPFAM" id="SSF56507">
    <property type="entry name" value="Methionine synthase activation domain-like"/>
    <property type="match status" value="1"/>
</dbReference>
<protein>
    <submittedName>
        <fullName evidence="1">Vitamin B12 dependent methionine synthase</fullName>
    </submittedName>
</protein>
<gene>
    <name evidence="1" type="ORF">INF26_01825</name>
</gene>
<dbReference type="Gene3D" id="3.40.109.40">
    <property type="match status" value="1"/>
</dbReference>
<accession>A0ABR9QR93</accession>
<dbReference type="RefSeq" id="WP_193529024.1">
    <property type="nucleotide sequence ID" value="NZ_JADCJZ010000001.1"/>
</dbReference>
<keyword evidence="2" id="KW-1185">Reference proteome</keyword>
<dbReference type="InterPro" id="IPR037010">
    <property type="entry name" value="VitB12-dep_Met_synth_activ_sf"/>
</dbReference>
<comment type="caution">
    <text evidence="1">The sequence shown here is derived from an EMBL/GenBank/DDBJ whole genome shotgun (WGS) entry which is preliminary data.</text>
</comment>
<name>A0ABR9QR93_9ACTN</name>
<sequence length="237" mass="24617">MDVVQSYDIRSVDRAEVLRYLGYAGQEFSPELDARVDDVVARCLDVARPRGAVRVFEVAGRGEKDGAPVVRLGGTALELRGRSISEHLDGAVAVGVIAVTAGAGIDAELRRLSFTDRVAQVVFDAAGSALVERAADAAEAGVVAAAADRGLFCGSRFSPGYGDLPLATQPVLLAALDAQRALGITLSAELLMSPTKSVTAVVGLFEGPRAAERPSCAACPCADFCVLRRSGRGCGRV</sequence>
<dbReference type="Proteomes" id="UP001194273">
    <property type="component" value="Unassembled WGS sequence"/>
</dbReference>
<reference evidence="1 2" key="1">
    <citation type="submission" date="2020-10" db="EMBL/GenBank/DDBJ databases">
        <title>ChiBAC.</title>
        <authorList>
            <person name="Zenner C."/>
            <person name="Hitch T.C.A."/>
            <person name="Clavel T."/>
        </authorList>
    </citation>
    <scope>NUCLEOTIDE SEQUENCE [LARGE SCALE GENOMIC DNA]</scope>
    <source>
        <strain evidence="1 2">DSM 107455</strain>
    </source>
</reference>
<proteinExistence type="predicted"/>
<evidence type="ECO:0000313" key="2">
    <source>
        <dbReference type="Proteomes" id="UP001194273"/>
    </source>
</evidence>
<dbReference type="EMBL" id="JADCJZ010000001">
    <property type="protein sequence ID" value="MBE5023593.1"/>
    <property type="molecule type" value="Genomic_DNA"/>
</dbReference>